<protein>
    <submittedName>
        <fullName evidence="2">Uncharacterized protein</fullName>
    </submittedName>
</protein>
<keyword evidence="3" id="KW-1185">Reference proteome</keyword>
<dbReference type="Proteomes" id="UP001151760">
    <property type="component" value="Unassembled WGS sequence"/>
</dbReference>
<evidence type="ECO:0000256" key="1">
    <source>
        <dbReference type="SAM" id="MobiDB-lite"/>
    </source>
</evidence>
<name>A0ABQ4YUT2_9ASTR</name>
<accession>A0ABQ4YUT2</accession>
<feature type="compositionally biased region" description="Polar residues" evidence="1">
    <location>
        <begin position="291"/>
        <end position="308"/>
    </location>
</feature>
<evidence type="ECO:0000313" key="3">
    <source>
        <dbReference type="Proteomes" id="UP001151760"/>
    </source>
</evidence>
<gene>
    <name evidence="2" type="ORF">Tco_0730518</name>
</gene>
<feature type="region of interest" description="Disordered" evidence="1">
    <location>
        <begin position="253"/>
        <end position="348"/>
    </location>
</feature>
<reference evidence="2" key="2">
    <citation type="submission" date="2022-01" db="EMBL/GenBank/DDBJ databases">
        <authorList>
            <person name="Yamashiro T."/>
            <person name="Shiraishi A."/>
            <person name="Satake H."/>
            <person name="Nakayama K."/>
        </authorList>
    </citation>
    <scope>NUCLEOTIDE SEQUENCE</scope>
</reference>
<dbReference type="EMBL" id="BQNB010010686">
    <property type="protein sequence ID" value="GJS80637.1"/>
    <property type="molecule type" value="Genomic_DNA"/>
</dbReference>
<sequence>MNPQETQQVIARDEKWVPSTERVKISPTNVILETTMHQKEKTFQVIIYVIKNSTCFKAFTIFAEKCVVDAEVFRKILDICPRVKGEEFTEVQDEEATFTFLIDLGYKGPLHKHTNIYMNHMHQPWRTLAAIINKCLSGKTASNDKLRKSRIEIDHMKEKKSRRETMPFPRFTKVIINQFLSQHKSFSKLKFQHYHTIKDDGIISKLKFVRIGEDYQEYGLPIPDMMLNDKIKQSESYQMFLKYCTSLIPSKKSRDTMQALKESKRTNRRQLGTGGSSEGTGRIPGVPDESTVVSATLSEGTEDSQLMSNEEEKKDNNGDADDEDEDDDHISDIEDTDDEDVETESDED</sequence>
<comment type="caution">
    <text evidence="2">The sequence shown here is derived from an EMBL/GenBank/DDBJ whole genome shotgun (WGS) entry which is preliminary data.</text>
</comment>
<feature type="compositionally biased region" description="Acidic residues" evidence="1">
    <location>
        <begin position="318"/>
        <end position="348"/>
    </location>
</feature>
<evidence type="ECO:0000313" key="2">
    <source>
        <dbReference type="EMBL" id="GJS80637.1"/>
    </source>
</evidence>
<proteinExistence type="predicted"/>
<reference evidence="2" key="1">
    <citation type="journal article" date="2022" name="Int. J. Mol. Sci.">
        <title>Draft Genome of Tanacetum Coccineum: Genomic Comparison of Closely Related Tanacetum-Family Plants.</title>
        <authorList>
            <person name="Yamashiro T."/>
            <person name="Shiraishi A."/>
            <person name="Nakayama K."/>
            <person name="Satake H."/>
        </authorList>
    </citation>
    <scope>NUCLEOTIDE SEQUENCE</scope>
</reference>
<organism evidence="2 3">
    <name type="scientific">Tanacetum coccineum</name>
    <dbReference type="NCBI Taxonomy" id="301880"/>
    <lineage>
        <taxon>Eukaryota</taxon>
        <taxon>Viridiplantae</taxon>
        <taxon>Streptophyta</taxon>
        <taxon>Embryophyta</taxon>
        <taxon>Tracheophyta</taxon>
        <taxon>Spermatophyta</taxon>
        <taxon>Magnoliopsida</taxon>
        <taxon>eudicotyledons</taxon>
        <taxon>Gunneridae</taxon>
        <taxon>Pentapetalae</taxon>
        <taxon>asterids</taxon>
        <taxon>campanulids</taxon>
        <taxon>Asterales</taxon>
        <taxon>Asteraceae</taxon>
        <taxon>Asteroideae</taxon>
        <taxon>Anthemideae</taxon>
        <taxon>Anthemidinae</taxon>
        <taxon>Tanacetum</taxon>
    </lineage>
</organism>